<gene>
    <name evidence="3" type="ORF">HPS56_07350</name>
</gene>
<dbReference type="Gene3D" id="3.40.1420.30">
    <property type="match status" value="1"/>
</dbReference>
<sequence length="144" mass="16219">MRKVIMALVCLITVQTTATADTDKIIDRTKLPAVAQQIIKKHFKGKKVAAAKMESNIISKNYDVIFTNGDKIEFDKNGNWTEIDCKRSSVPAMLVPTAISKYVKNNYSGSKIIKIEKDKSEYEIELSTGTEITFNKHFQVTDID</sequence>
<protein>
    <submittedName>
        <fullName evidence="3">PepSY-like domain-containing protein</fullName>
    </submittedName>
</protein>
<feature type="signal peptide" evidence="1">
    <location>
        <begin position="1"/>
        <end position="20"/>
    </location>
</feature>
<organism evidence="3 4">
    <name type="scientific">Xylanibacter muris</name>
    <dbReference type="NCBI Taxonomy" id="2736290"/>
    <lineage>
        <taxon>Bacteria</taxon>
        <taxon>Pseudomonadati</taxon>
        <taxon>Bacteroidota</taxon>
        <taxon>Bacteroidia</taxon>
        <taxon>Bacteroidales</taxon>
        <taxon>Prevotellaceae</taxon>
        <taxon>Xylanibacter</taxon>
    </lineage>
</organism>
<proteinExistence type="predicted"/>
<evidence type="ECO:0000259" key="2">
    <source>
        <dbReference type="Pfam" id="PF11396"/>
    </source>
</evidence>
<feature type="chain" id="PRO_5046325501" evidence="1">
    <location>
        <begin position="21"/>
        <end position="144"/>
    </location>
</feature>
<keyword evidence="1" id="KW-0732">Signal</keyword>
<keyword evidence="4" id="KW-1185">Reference proteome</keyword>
<dbReference type="Proteomes" id="UP000714420">
    <property type="component" value="Unassembled WGS sequence"/>
</dbReference>
<evidence type="ECO:0000313" key="3">
    <source>
        <dbReference type="EMBL" id="NPD92168.1"/>
    </source>
</evidence>
<feature type="domain" description="Putative beta-lactamase-inhibitor-like PepSY-like" evidence="2">
    <location>
        <begin position="60"/>
        <end position="140"/>
    </location>
</feature>
<dbReference type="RefSeq" id="WP_172275504.1">
    <property type="nucleotide sequence ID" value="NZ_CASGMU010000004.1"/>
</dbReference>
<dbReference type="SUPFAM" id="SSF160574">
    <property type="entry name" value="BT0923-like"/>
    <property type="match status" value="1"/>
</dbReference>
<evidence type="ECO:0000313" key="4">
    <source>
        <dbReference type="Proteomes" id="UP000714420"/>
    </source>
</evidence>
<evidence type="ECO:0000256" key="1">
    <source>
        <dbReference type="SAM" id="SignalP"/>
    </source>
</evidence>
<accession>A0ABX2ALS7</accession>
<name>A0ABX2ALS7_9BACT</name>
<dbReference type="InterPro" id="IPR021533">
    <property type="entry name" value="PepSY-like"/>
</dbReference>
<dbReference type="EMBL" id="JABKKF010000005">
    <property type="protein sequence ID" value="NPD92168.1"/>
    <property type="molecule type" value="Genomic_DNA"/>
</dbReference>
<dbReference type="Pfam" id="PF11396">
    <property type="entry name" value="PepSY_like"/>
    <property type="match status" value="1"/>
</dbReference>
<comment type="caution">
    <text evidence="3">The sequence shown here is derived from an EMBL/GenBank/DDBJ whole genome shotgun (WGS) entry which is preliminary data.</text>
</comment>
<reference evidence="3 4" key="1">
    <citation type="submission" date="2020-05" db="EMBL/GenBank/DDBJ databases">
        <title>Distinct polysaccharide utilization as determinants for interspecies competition between intestinal Prevotella spp.</title>
        <authorList>
            <person name="Galvez E.J.C."/>
            <person name="Iljazovic A."/>
            <person name="Strowig T."/>
        </authorList>
    </citation>
    <scope>NUCLEOTIDE SEQUENCE [LARGE SCALE GENOMIC DNA]</scope>
    <source>
        <strain evidence="3 4">PMUR</strain>
    </source>
</reference>